<evidence type="ECO:0000256" key="1">
    <source>
        <dbReference type="SAM" id="MobiDB-lite"/>
    </source>
</evidence>
<dbReference type="RefSeq" id="WP_408161186.1">
    <property type="nucleotide sequence ID" value="NZ_JAQQDB010000005.1"/>
</dbReference>
<gene>
    <name evidence="2" type="ORF">PQR08_07315</name>
</gene>
<sequence length="193" mass="21017">MAKILSQAKRPLKDAAAMNATRWALTNALDTIGLPLELASGGRTKFNRLAFGVPKTHALDAACVGALSVVTDWIKPILSINCTGRGSYQRTRLDRYGFPRGYLTRAKRVHGFQTGDLVRADVPFGKKADTYVGRVAMRATGYFNIQRAGKVVQGVAHRHCRLVQRSDGFAYSQTSPAQAGARRRGDGPSPYPL</sequence>
<evidence type="ECO:0008006" key="4">
    <source>
        <dbReference type="Google" id="ProtNLM"/>
    </source>
</evidence>
<organism evidence="2 3">
    <name type="scientific">Caballeronia jiangsuensis</name>
    <dbReference type="NCBI Taxonomy" id="1458357"/>
    <lineage>
        <taxon>Bacteria</taxon>
        <taxon>Pseudomonadati</taxon>
        <taxon>Pseudomonadota</taxon>
        <taxon>Betaproteobacteria</taxon>
        <taxon>Burkholderiales</taxon>
        <taxon>Burkholderiaceae</taxon>
        <taxon>Caballeronia</taxon>
    </lineage>
</organism>
<dbReference type="Proteomes" id="UP001629462">
    <property type="component" value="Unassembled WGS sequence"/>
</dbReference>
<accession>A0ABW9CF82</accession>
<proteinExistence type="predicted"/>
<keyword evidence="3" id="KW-1185">Reference proteome</keyword>
<evidence type="ECO:0000313" key="2">
    <source>
        <dbReference type="EMBL" id="MFM0517231.1"/>
    </source>
</evidence>
<evidence type="ECO:0000313" key="3">
    <source>
        <dbReference type="Proteomes" id="UP001629462"/>
    </source>
</evidence>
<name>A0ABW9CF82_9BURK</name>
<comment type="caution">
    <text evidence="2">The sequence shown here is derived from an EMBL/GenBank/DDBJ whole genome shotgun (WGS) entry which is preliminary data.</text>
</comment>
<protein>
    <recommendedName>
        <fullName evidence="4">HNH endonuclease</fullName>
    </recommendedName>
</protein>
<feature type="region of interest" description="Disordered" evidence="1">
    <location>
        <begin position="173"/>
        <end position="193"/>
    </location>
</feature>
<dbReference type="EMBL" id="JAQQDB010000005">
    <property type="protein sequence ID" value="MFM0517231.1"/>
    <property type="molecule type" value="Genomic_DNA"/>
</dbReference>
<reference evidence="2 3" key="1">
    <citation type="journal article" date="2024" name="Chem. Sci.">
        <title>Discovery of megapolipeptins by genome mining of a Burkholderiales bacteria collection.</title>
        <authorList>
            <person name="Paulo B.S."/>
            <person name="Recchia M.J.J."/>
            <person name="Lee S."/>
            <person name="Fergusson C.H."/>
            <person name="Romanowski S.B."/>
            <person name="Hernandez A."/>
            <person name="Krull N."/>
            <person name="Liu D.Y."/>
            <person name="Cavanagh H."/>
            <person name="Bos A."/>
            <person name="Gray C.A."/>
            <person name="Murphy B.T."/>
            <person name="Linington R.G."/>
            <person name="Eustaquio A.S."/>
        </authorList>
    </citation>
    <scope>NUCLEOTIDE SEQUENCE [LARGE SCALE GENOMIC DNA]</scope>
    <source>
        <strain evidence="2 3">RL17-374-BIF-D</strain>
    </source>
</reference>